<evidence type="ECO:0000313" key="4">
    <source>
        <dbReference type="EMBL" id="UXP31561.1"/>
    </source>
</evidence>
<sequence length="641" mass="70285">MKTLNRTLAIMLVSILTAWPTFAQSNKRFVTSQAEFDAALNASVAGDSIVWKSGIYSHVSMDIDKDGVIVTAEVSGEVSMTGASRVEIPADGVTLSGIQFLSGDIKTAHVIVIDGSDVLVTEINIKDYTSYKYLIIDELSQRVTVSHCNFENRLNLDDQNILSILVDATQPGYHTIQFCSFKNFAGSGGDMGIEPIRIGVSTQSKFISRSVVEYCYFTACDGDGEIISNKAAQNVFRYNTFENNTKAELVLRHGNQGMVYGNFFLHNMGGIRVREGQNHFIYNNYFEGNTRRSILLQNESSDPLDYIHIYFNTFVNSAQVELGNTGGSNAPKNVVLANNLFAQPTDKLFAVATGNETWIGNISDGTLGIDPVTGLSAMNPLLEENEFDFLQLGTISPAIDAGQAGFPTIPTFEGLDIDSELLLDMMKQPRPSAITQKDVGASEYSQDGVLRPHATAGNTGPSYLSDQRFYALSIEVIGSGTIQLDPPSGLYTEGTTVTVKAIPSEGATFTNWTGGISGSDNPQSLVIDQDTKITANFTEVPEVLDTQMRMGNHTISLYPNPTHDKLKLEINASSRTRIQIEVLGFTGQKSGLQWDKYLEPGQHIWELDISNLATGMYFVNLKQYDLHNHVMDSSRVKIIKK</sequence>
<dbReference type="Pfam" id="PF18962">
    <property type="entry name" value="Por_Secre_tail"/>
    <property type="match status" value="1"/>
</dbReference>
<accession>A0ABY6CM30</accession>
<dbReference type="Gene3D" id="2.160.20.10">
    <property type="entry name" value="Single-stranded right-handed beta-helix, Pectin lyase-like"/>
    <property type="match status" value="1"/>
</dbReference>
<dbReference type="EMBL" id="CP106679">
    <property type="protein sequence ID" value="UXP31561.1"/>
    <property type="molecule type" value="Genomic_DNA"/>
</dbReference>
<dbReference type="InterPro" id="IPR039513">
    <property type="entry name" value="PL-6"/>
</dbReference>
<name>A0ABY6CM30_9BACT</name>
<feature type="domain" description="Bacterial repeat" evidence="3">
    <location>
        <begin position="470"/>
        <end position="540"/>
    </location>
</feature>
<organism evidence="4 5">
    <name type="scientific">Reichenbachiella agarivorans</name>
    <dbReference type="NCBI Taxonomy" id="2979464"/>
    <lineage>
        <taxon>Bacteria</taxon>
        <taxon>Pseudomonadati</taxon>
        <taxon>Bacteroidota</taxon>
        <taxon>Cytophagia</taxon>
        <taxon>Cytophagales</taxon>
        <taxon>Reichenbachiellaceae</taxon>
        <taxon>Reichenbachiella</taxon>
    </lineage>
</organism>
<feature type="signal peptide" evidence="1">
    <location>
        <begin position="1"/>
        <end position="23"/>
    </location>
</feature>
<reference evidence="4" key="1">
    <citation type="submission" date="2022-09" db="EMBL/GenBank/DDBJ databases">
        <title>Comparative genomics and taxonomic characterization of three novel marine species of genus Reichenbachiella exhibiting antioxidant and polysaccharide degradation activities.</title>
        <authorList>
            <person name="Muhammad N."/>
            <person name="Lee Y.-J."/>
            <person name="Ko J."/>
            <person name="Kim S.-G."/>
        </authorList>
    </citation>
    <scope>NUCLEOTIDE SEQUENCE</scope>
    <source>
        <strain evidence="4">BKB1-1</strain>
    </source>
</reference>
<dbReference type="RefSeq" id="WP_262309000.1">
    <property type="nucleotide sequence ID" value="NZ_CP106679.1"/>
</dbReference>
<dbReference type="InterPro" id="IPR012334">
    <property type="entry name" value="Pectin_lyas_fold"/>
</dbReference>
<dbReference type="InterPro" id="IPR044060">
    <property type="entry name" value="Bacterial_rp_domain"/>
</dbReference>
<dbReference type="Pfam" id="PF18998">
    <property type="entry name" value="Flg_new_2"/>
    <property type="match status" value="1"/>
</dbReference>
<dbReference type="InterPro" id="IPR026444">
    <property type="entry name" value="Secre_tail"/>
</dbReference>
<proteinExistence type="predicted"/>
<keyword evidence="5" id="KW-1185">Reference proteome</keyword>
<protein>
    <submittedName>
        <fullName evidence="4">Right-handed parallel beta-helix repeat-containing protein</fullName>
    </submittedName>
</protein>
<dbReference type="SUPFAM" id="SSF51126">
    <property type="entry name" value="Pectin lyase-like"/>
    <property type="match status" value="1"/>
</dbReference>
<evidence type="ECO:0000313" key="5">
    <source>
        <dbReference type="Proteomes" id="UP001065174"/>
    </source>
</evidence>
<keyword evidence="1" id="KW-0732">Signal</keyword>
<evidence type="ECO:0000259" key="3">
    <source>
        <dbReference type="Pfam" id="PF18998"/>
    </source>
</evidence>
<evidence type="ECO:0000256" key="1">
    <source>
        <dbReference type="SAM" id="SignalP"/>
    </source>
</evidence>
<gene>
    <name evidence="4" type="ORF">N6H18_14510</name>
</gene>
<dbReference type="Pfam" id="PF14592">
    <property type="entry name" value="Chondroitinas_B"/>
    <property type="match status" value="1"/>
</dbReference>
<dbReference type="InterPro" id="IPR011050">
    <property type="entry name" value="Pectin_lyase_fold/virulence"/>
</dbReference>
<feature type="chain" id="PRO_5045268219" evidence="1">
    <location>
        <begin position="24"/>
        <end position="641"/>
    </location>
</feature>
<dbReference type="Proteomes" id="UP001065174">
    <property type="component" value="Chromosome"/>
</dbReference>
<evidence type="ECO:0000259" key="2">
    <source>
        <dbReference type="Pfam" id="PF18962"/>
    </source>
</evidence>
<feature type="domain" description="Secretion system C-terminal sorting" evidence="2">
    <location>
        <begin position="557"/>
        <end position="623"/>
    </location>
</feature>